<comment type="subcellular location">
    <subcellularLocation>
        <location evidence="1">Cell membrane</location>
        <topology evidence="1">Multi-pass membrane protein</topology>
    </subcellularLocation>
</comment>
<keyword evidence="2" id="KW-1003">Cell membrane</keyword>
<protein>
    <submittedName>
        <fullName evidence="9">ComEC/Rec2 family competence protein</fullName>
    </submittedName>
</protein>
<gene>
    <name evidence="9" type="ORF">ACFSKU_19735</name>
</gene>
<dbReference type="NCBIfam" id="TIGR00360">
    <property type="entry name" value="ComEC_N-term"/>
    <property type="match status" value="1"/>
</dbReference>
<keyword evidence="10" id="KW-1185">Reference proteome</keyword>
<evidence type="ECO:0000256" key="4">
    <source>
        <dbReference type="ARBA" id="ARBA00022989"/>
    </source>
</evidence>
<feature type="transmembrane region" description="Helical" evidence="6">
    <location>
        <begin position="262"/>
        <end position="283"/>
    </location>
</feature>
<feature type="transmembrane region" description="Helical" evidence="6">
    <location>
        <begin position="7"/>
        <end position="26"/>
    </location>
</feature>
<evidence type="ECO:0000256" key="2">
    <source>
        <dbReference type="ARBA" id="ARBA00022475"/>
    </source>
</evidence>
<reference evidence="10" key="1">
    <citation type="journal article" date="2019" name="Int. J. Syst. Evol. Microbiol.">
        <title>The Global Catalogue of Microorganisms (GCM) 10K type strain sequencing project: providing services to taxonomists for standard genome sequencing and annotation.</title>
        <authorList>
            <consortium name="The Broad Institute Genomics Platform"/>
            <consortium name="The Broad Institute Genome Sequencing Center for Infectious Disease"/>
            <person name="Wu L."/>
            <person name="Ma J."/>
        </authorList>
    </citation>
    <scope>NUCLEOTIDE SEQUENCE [LARGE SCALE GENOMIC DNA]</scope>
    <source>
        <strain evidence="10">JCM 16545</strain>
    </source>
</reference>
<evidence type="ECO:0000259" key="8">
    <source>
        <dbReference type="Pfam" id="PF13567"/>
    </source>
</evidence>
<keyword evidence="3 6" id="KW-0812">Transmembrane</keyword>
<evidence type="ECO:0000256" key="3">
    <source>
        <dbReference type="ARBA" id="ARBA00022692"/>
    </source>
</evidence>
<evidence type="ECO:0000313" key="9">
    <source>
        <dbReference type="EMBL" id="MFD2069125.1"/>
    </source>
</evidence>
<feature type="transmembrane region" description="Helical" evidence="6">
    <location>
        <begin position="58"/>
        <end position="78"/>
    </location>
</feature>
<dbReference type="InterPro" id="IPR052159">
    <property type="entry name" value="Competence_DNA_uptake"/>
</dbReference>
<feature type="transmembrane region" description="Helical" evidence="6">
    <location>
        <begin position="32"/>
        <end position="51"/>
    </location>
</feature>
<feature type="transmembrane region" description="Helical" evidence="6">
    <location>
        <begin position="489"/>
        <end position="508"/>
    </location>
</feature>
<evidence type="ECO:0000259" key="7">
    <source>
        <dbReference type="Pfam" id="PF03772"/>
    </source>
</evidence>
<evidence type="ECO:0000256" key="5">
    <source>
        <dbReference type="ARBA" id="ARBA00023136"/>
    </source>
</evidence>
<dbReference type="InterPro" id="IPR004477">
    <property type="entry name" value="ComEC_N"/>
</dbReference>
<keyword evidence="5 6" id="KW-0472">Membrane</keyword>
<organism evidence="9 10">
    <name type="scientific">Pontibacter silvestris</name>
    <dbReference type="NCBI Taxonomy" id="2305183"/>
    <lineage>
        <taxon>Bacteria</taxon>
        <taxon>Pseudomonadati</taxon>
        <taxon>Bacteroidota</taxon>
        <taxon>Cytophagia</taxon>
        <taxon>Cytophagales</taxon>
        <taxon>Hymenobacteraceae</taxon>
        <taxon>Pontibacter</taxon>
    </lineage>
</organism>
<feature type="transmembrane region" description="Helical" evidence="6">
    <location>
        <begin position="295"/>
        <end position="311"/>
    </location>
</feature>
<evidence type="ECO:0000256" key="6">
    <source>
        <dbReference type="SAM" id="Phobius"/>
    </source>
</evidence>
<evidence type="ECO:0000256" key="1">
    <source>
        <dbReference type="ARBA" id="ARBA00004651"/>
    </source>
</evidence>
<dbReference type="PANTHER" id="PTHR30619:SF1">
    <property type="entry name" value="RECOMBINATION PROTEIN 2"/>
    <property type="match status" value="1"/>
</dbReference>
<name>A0ABW4X467_9BACT</name>
<dbReference type="Pfam" id="PF13567">
    <property type="entry name" value="DUF4131"/>
    <property type="match status" value="1"/>
</dbReference>
<dbReference type="RefSeq" id="WP_229957356.1">
    <property type="nucleotide sequence ID" value="NZ_JAJJWI010000001.1"/>
</dbReference>
<feature type="transmembrane region" description="Helical" evidence="6">
    <location>
        <begin position="340"/>
        <end position="357"/>
    </location>
</feature>
<dbReference type="Pfam" id="PF03772">
    <property type="entry name" value="Competence"/>
    <property type="match status" value="1"/>
</dbReference>
<accession>A0ABW4X467</accession>
<dbReference type="Proteomes" id="UP001597369">
    <property type="component" value="Unassembled WGS sequence"/>
</dbReference>
<feature type="transmembrane region" description="Helical" evidence="6">
    <location>
        <begin position="398"/>
        <end position="417"/>
    </location>
</feature>
<sequence length="703" mass="78928">MLRWAPYPLVRVTLAFIAGILLYISAGREFRYSTELFAFFAVAFMAALFAAQRLKTTFATNIAGIVAVLCFVTAGIWATGYHTEIHHPKHLSKLEQKPEYYLGVVDDYVVQKPGYQSTVLKVLQVQANSNWQSAEGRIQLSVPHDSEQMYELNYGDVLLIKGAPDPVASPANPNQFDYRQYLANKSIHFRHYLQPLQFQKVTSAPPNPILSFGIKLRRKLDNILRERIEGKQQYDISSALVLGIKDDLDNAIRNAYANTGTMHVLAVSGLHVGLIYGLLMLFFSRYIGGKWWQRLSAAIIILGALGLYALMTGLSPSVMRAVVMFSVVTVAKASRRNGNIYNTVACAALVLLCWNPYSLLEVGFQLSFLAVLGIVYLQPRLKELLELDNQLLDKIWELGSIAVAAQLATLPLGLFYFHQFPVYFWFANIIVVPLASFVLYFGIAALAFLWVPLLGDLLFAIHTGLIWCMNKFNLLLTSLPYAIMNGVDINLLQTVLLYVLILLLIFFFAGRRIKYFAMAVCVVAVLSIQELAEVIQQKHQQELTVYNVRGATAVSFVKGQQATVLADSSLLISPDNYTFNIQPHLWHLGVYAPELQEWETASEGVASSLLPDGNKLYVWNGQKVLLLSETPKFEPVGEVKVDFIILKNNVRLKPEEFKRYTFNNIVLDGSSSFWYRQKLHEQLAAAGLPYYDVVDKGALVVEL</sequence>
<feature type="domain" description="DUF4131" evidence="8">
    <location>
        <begin position="38"/>
        <end position="194"/>
    </location>
</feature>
<proteinExistence type="predicted"/>
<evidence type="ECO:0000313" key="10">
    <source>
        <dbReference type="Proteomes" id="UP001597369"/>
    </source>
</evidence>
<dbReference type="PANTHER" id="PTHR30619">
    <property type="entry name" value="DNA INTERNALIZATION/COMPETENCE PROTEIN COMEC/REC2"/>
    <property type="match status" value="1"/>
</dbReference>
<feature type="transmembrane region" description="Helical" evidence="6">
    <location>
        <begin position="457"/>
        <end position="483"/>
    </location>
</feature>
<keyword evidence="4 6" id="KW-1133">Transmembrane helix</keyword>
<dbReference type="EMBL" id="JBHUHV010000058">
    <property type="protein sequence ID" value="MFD2069125.1"/>
    <property type="molecule type" value="Genomic_DNA"/>
</dbReference>
<feature type="domain" description="ComEC/Rec2-related protein" evidence="7">
    <location>
        <begin position="240"/>
        <end position="508"/>
    </location>
</feature>
<feature type="transmembrane region" description="Helical" evidence="6">
    <location>
        <begin position="423"/>
        <end position="450"/>
    </location>
</feature>
<dbReference type="InterPro" id="IPR025405">
    <property type="entry name" value="DUF4131"/>
</dbReference>
<comment type="caution">
    <text evidence="9">The sequence shown here is derived from an EMBL/GenBank/DDBJ whole genome shotgun (WGS) entry which is preliminary data.</text>
</comment>